<reference evidence="2" key="2">
    <citation type="submission" date="2015-01" db="EMBL/GenBank/DDBJ databases">
        <title>Evolutionary Origins and Diversification of the Mycorrhizal Mutualists.</title>
        <authorList>
            <consortium name="DOE Joint Genome Institute"/>
            <consortium name="Mycorrhizal Genomics Consortium"/>
            <person name="Kohler A."/>
            <person name="Kuo A."/>
            <person name="Nagy L.G."/>
            <person name="Floudas D."/>
            <person name="Copeland A."/>
            <person name="Barry K.W."/>
            <person name="Cichocki N."/>
            <person name="Veneault-Fourrey C."/>
            <person name="LaButti K."/>
            <person name="Lindquist E.A."/>
            <person name="Lipzen A."/>
            <person name="Lundell T."/>
            <person name="Morin E."/>
            <person name="Murat C."/>
            <person name="Riley R."/>
            <person name="Ohm R."/>
            <person name="Sun H."/>
            <person name="Tunlid A."/>
            <person name="Henrissat B."/>
            <person name="Grigoriev I.V."/>
            <person name="Hibbett D.S."/>
            <person name="Martin F."/>
        </authorList>
    </citation>
    <scope>NUCLEOTIDE SEQUENCE [LARGE SCALE GENOMIC DNA]</scope>
    <source>
        <strain evidence="2">Marx 270</strain>
    </source>
</reference>
<dbReference type="InParanoid" id="A0A0C3KPK5"/>
<dbReference type="EMBL" id="KN831949">
    <property type="protein sequence ID" value="KIO11537.1"/>
    <property type="molecule type" value="Genomic_DNA"/>
</dbReference>
<dbReference type="AlphaFoldDB" id="A0A0C3KPK5"/>
<evidence type="ECO:0000313" key="1">
    <source>
        <dbReference type="EMBL" id="KIO11537.1"/>
    </source>
</evidence>
<reference evidence="1 2" key="1">
    <citation type="submission" date="2014-04" db="EMBL/GenBank/DDBJ databases">
        <authorList>
            <consortium name="DOE Joint Genome Institute"/>
            <person name="Kuo A."/>
            <person name="Kohler A."/>
            <person name="Costa M.D."/>
            <person name="Nagy L.G."/>
            <person name="Floudas D."/>
            <person name="Copeland A."/>
            <person name="Barry K.W."/>
            <person name="Cichocki N."/>
            <person name="Veneault-Fourrey C."/>
            <person name="LaButti K."/>
            <person name="Lindquist E.A."/>
            <person name="Lipzen A."/>
            <person name="Lundell T."/>
            <person name="Morin E."/>
            <person name="Murat C."/>
            <person name="Sun H."/>
            <person name="Tunlid A."/>
            <person name="Henrissat B."/>
            <person name="Grigoriev I.V."/>
            <person name="Hibbett D.S."/>
            <person name="Martin F."/>
            <person name="Nordberg H.P."/>
            <person name="Cantor M.N."/>
            <person name="Hua S.X."/>
        </authorList>
    </citation>
    <scope>NUCLEOTIDE SEQUENCE [LARGE SCALE GENOMIC DNA]</scope>
    <source>
        <strain evidence="1 2">Marx 270</strain>
    </source>
</reference>
<sequence>MTVVFSSTSLRIRYATSRLKTSSLTVHQNKTSSWIVLLFVVLTRSRFCTYLACMTDKDRVPVHPFLCGFRNSGMSRAGLGYNRAMVWIQLVFRIIRCDLHVVHEDTCELPRGESWTKECEGQNRRGHARRYL</sequence>
<organism evidence="1 2">
    <name type="scientific">Pisolithus tinctorius Marx 270</name>
    <dbReference type="NCBI Taxonomy" id="870435"/>
    <lineage>
        <taxon>Eukaryota</taxon>
        <taxon>Fungi</taxon>
        <taxon>Dikarya</taxon>
        <taxon>Basidiomycota</taxon>
        <taxon>Agaricomycotina</taxon>
        <taxon>Agaricomycetes</taxon>
        <taxon>Agaricomycetidae</taxon>
        <taxon>Boletales</taxon>
        <taxon>Sclerodermatineae</taxon>
        <taxon>Pisolithaceae</taxon>
        <taxon>Pisolithus</taxon>
    </lineage>
</organism>
<dbReference type="Proteomes" id="UP000054217">
    <property type="component" value="Unassembled WGS sequence"/>
</dbReference>
<gene>
    <name evidence="1" type="ORF">M404DRAFT_788201</name>
</gene>
<name>A0A0C3KPK5_PISTI</name>
<proteinExistence type="predicted"/>
<evidence type="ECO:0000313" key="2">
    <source>
        <dbReference type="Proteomes" id="UP000054217"/>
    </source>
</evidence>
<accession>A0A0C3KPK5</accession>
<protein>
    <submittedName>
        <fullName evidence="1">Uncharacterized protein</fullName>
    </submittedName>
</protein>
<dbReference type="HOGENOM" id="CLU_1917931_0_0_1"/>
<keyword evidence="2" id="KW-1185">Reference proteome</keyword>